<gene>
    <name evidence="1" type="ORF">CFP56_039843</name>
</gene>
<accession>A0AAW0LMM2</accession>
<comment type="caution">
    <text evidence="1">The sequence shown here is derived from an EMBL/GenBank/DDBJ whole genome shotgun (WGS) entry which is preliminary data.</text>
</comment>
<name>A0AAW0LMM2_QUESU</name>
<dbReference type="AlphaFoldDB" id="A0AAW0LMM2"/>
<reference evidence="1 2" key="1">
    <citation type="journal article" date="2018" name="Sci. Data">
        <title>The draft genome sequence of cork oak.</title>
        <authorList>
            <person name="Ramos A.M."/>
            <person name="Usie A."/>
            <person name="Barbosa P."/>
            <person name="Barros P.M."/>
            <person name="Capote T."/>
            <person name="Chaves I."/>
            <person name="Simoes F."/>
            <person name="Abreu I."/>
            <person name="Carrasquinho I."/>
            <person name="Faro C."/>
            <person name="Guimaraes J.B."/>
            <person name="Mendonca D."/>
            <person name="Nobrega F."/>
            <person name="Rodrigues L."/>
            <person name="Saibo N.J.M."/>
            <person name="Varela M.C."/>
            <person name="Egas C."/>
            <person name="Matos J."/>
            <person name="Miguel C.M."/>
            <person name="Oliveira M.M."/>
            <person name="Ricardo C.P."/>
            <person name="Goncalves S."/>
        </authorList>
    </citation>
    <scope>NUCLEOTIDE SEQUENCE [LARGE SCALE GENOMIC DNA]</scope>
    <source>
        <strain evidence="2">cv. HL8</strain>
    </source>
</reference>
<organism evidence="1 2">
    <name type="scientific">Quercus suber</name>
    <name type="common">Cork oak</name>
    <dbReference type="NCBI Taxonomy" id="58331"/>
    <lineage>
        <taxon>Eukaryota</taxon>
        <taxon>Viridiplantae</taxon>
        <taxon>Streptophyta</taxon>
        <taxon>Embryophyta</taxon>
        <taxon>Tracheophyta</taxon>
        <taxon>Spermatophyta</taxon>
        <taxon>Magnoliopsida</taxon>
        <taxon>eudicotyledons</taxon>
        <taxon>Gunneridae</taxon>
        <taxon>Pentapetalae</taxon>
        <taxon>rosids</taxon>
        <taxon>fabids</taxon>
        <taxon>Fagales</taxon>
        <taxon>Fagaceae</taxon>
        <taxon>Quercus</taxon>
    </lineage>
</organism>
<dbReference type="EMBL" id="PKMF04000078">
    <property type="protein sequence ID" value="KAK7852184.1"/>
    <property type="molecule type" value="Genomic_DNA"/>
</dbReference>
<protein>
    <recommendedName>
        <fullName evidence="3">F-box protein</fullName>
    </recommendedName>
</protein>
<evidence type="ECO:0000313" key="2">
    <source>
        <dbReference type="Proteomes" id="UP000237347"/>
    </source>
</evidence>
<evidence type="ECO:0008006" key="3">
    <source>
        <dbReference type="Google" id="ProtNLM"/>
    </source>
</evidence>
<dbReference type="Proteomes" id="UP000237347">
    <property type="component" value="Unassembled WGS sequence"/>
</dbReference>
<sequence>MEEYGEGSSWTRVYKIEYDGVFKNVKCFNPLMFSKNGKKILMEKKVKIRKLPYVFQTAICTGSLLLLDGDNVISRY</sequence>
<keyword evidence="2" id="KW-1185">Reference proteome</keyword>
<proteinExistence type="predicted"/>
<evidence type="ECO:0000313" key="1">
    <source>
        <dbReference type="EMBL" id="KAK7852184.1"/>
    </source>
</evidence>